<feature type="region of interest" description="Disordered" evidence="2">
    <location>
        <begin position="1"/>
        <end position="25"/>
    </location>
</feature>
<dbReference type="EMBL" id="KZ613952">
    <property type="protein sequence ID" value="PMD35553.1"/>
    <property type="molecule type" value="Genomic_DNA"/>
</dbReference>
<sequence length="251" mass="27892">MAFQLPAPWTSLQNPVPNGTPANMTLPFPASDSTYLNRSSSAMMAPIPASIPLHPSNGYETNDDHDEDNPYITTSMEPNVTSPETRPLYNVAWASSSRRDSESNSQTPPETRAANATRTGNRTSRNQINRDGAPSNRSDTDSDGNHRARGRLNHDLTEKRYRKRLNHQFETLLKALPACLIAESEGSIGGPDDRREKRISKAEVLMLAKGHIETLERKQKELEEGNRALAARVKDMNEAWIRRGGGHPLMP</sequence>
<evidence type="ECO:0000313" key="5">
    <source>
        <dbReference type="Proteomes" id="UP000235786"/>
    </source>
</evidence>
<dbReference type="Proteomes" id="UP000235786">
    <property type="component" value="Unassembled WGS sequence"/>
</dbReference>
<dbReference type="Gene3D" id="4.10.280.10">
    <property type="entry name" value="Helix-loop-helix DNA-binding domain"/>
    <property type="match status" value="1"/>
</dbReference>
<keyword evidence="1" id="KW-0175">Coiled coil</keyword>
<feature type="domain" description="BHLH" evidence="3">
    <location>
        <begin position="149"/>
        <end position="215"/>
    </location>
</feature>
<dbReference type="PANTHER" id="PTHR47336">
    <property type="entry name" value="TRANSCRIPTION FACTOR HMS1-RELATED"/>
    <property type="match status" value="1"/>
</dbReference>
<reference evidence="4 5" key="1">
    <citation type="submission" date="2016-04" db="EMBL/GenBank/DDBJ databases">
        <title>A degradative enzymes factory behind the ericoid mycorrhizal symbiosis.</title>
        <authorList>
            <consortium name="DOE Joint Genome Institute"/>
            <person name="Martino E."/>
            <person name="Morin E."/>
            <person name="Grelet G."/>
            <person name="Kuo A."/>
            <person name="Kohler A."/>
            <person name="Daghino S."/>
            <person name="Barry K."/>
            <person name="Choi C."/>
            <person name="Cichocki N."/>
            <person name="Clum A."/>
            <person name="Copeland A."/>
            <person name="Hainaut M."/>
            <person name="Haridas S."/>
            <person name="Labutti K."/>
            <person name="Lindquist E."/>
            <person name="Lipzen A."/>
            <person name="Khouja H.-R."/>
            <person name="Murat C."/>
            <person name="Ohm R."/>
            <person name="Olson A."/>
            <person name="Spatafora J."/>
            <person name="Veneault-Fourrey C."/>
            <person name="Henrissat B."/>
            <person name="Grigoriev I."/>
            <person name="Martin F."/>
            <person name="Perotto S."/>
        </authorList>
    </citation>
    <scope>NUCLEOTIDE SEQUENCE [LARGE SCALE GENOMIC DNA]</scope>
    <source>
        <strain evidence="4 5">F</strain>
    </source>
</reference>
<evidence type="ECO:0000259" key="3">
    <source>
        <dbReference type="PROSITE" id="PS50888"/>
    </source>
</evidence>
<feature type="region of interest" description="Disordered" evidence="2">
    <location>
        <begin position="49"/>
        <end position="155"/>
    </location>
</feature>
<dbReference type="PANTHER" id="PTHR47336:SF2">
    <property type="entry name" value="TRANSCRIPTION FACTOR HMS1-RELATED"/>
    <property type="match status" value="1"/>
</dbReference>
<evidence type="ECO:0000256" key="1">
    <source>
        <dbReference type="SAM" id="Coils"/>
    </source>
</evidence>
<dbReference type="OrthoDB" id="3542681at2759"/>
<feature type="compositionally biased region" description="Polar residues" evidence="2">
    <location>
        <begin position="106"/>
        <end position="129"/>
    </location>
</feature>
<feature type="compositionally biased region" description="Basic and acidic residues" evidence="2">
    <location>
        <begin position="138"/>
        <end position="155"/>
    </location>
</feature>
<evidence type="ECO:0000256" key="2">
    <source>
        <dbReference type="SAM" id="MobiDB-lite"/>
    </source>
</evidence>
<feature type="compositionally biased region" description="Polar residues" evidence="2">
    <location>
        <begin position="10"/>
        <end position="23"/>
    </location>
</feature>
<feature type="compositionally biased region" description="Polar residues" evidence="2">
    <location>
        <begin position="71"/>
        <end position="84"/>
    </location>
</feature>
<gene>
    <name evidence="4" type="ORF">L207DRAFT_117857</name>
</gene>
<dbReference type="STRING" id="1149755.A0A2J6RAN6"/>
<dbReference type="AlphaFoldDB" id="A0A2J6RAN6"/>
<dbReference type="InterPro" id="IPR011598">
    <property type="entry name" value="bHLH_dom"/>
</dbReference>
<proteinExistence type="predicted"/>
<dbReference type="InterPro" id="IPR036638">
    <property type="entry name" value="HLH_DNA-bd_sf"/>
</dbReference>
<evidence type="ECO:0000313" key="4">
    <source>
        <dbReference type="EMBL" id="PMD35553.1"/>
    </source>
</evidence>
<name>A0A2J6RAN6_HYAVF</name>
<protein>
    <recommendedName>
        <fullName evidence="3">BHLH domain-containing protein</fullName>
    </recommendedName>
</protein>
<organism evidence="4 5">
    <name type="scientific">Hyaloscypha variabilis (strain UAMH 11265 / GT02V1 / F)</name>
    <name type="common">Meliniomyces variabilis</name>
    <dbReference type="NCBI Taxonomy" id="1149755"/>
    <lineage>
        <taxon>Eukaryota</taxon>
        <taxon>Fungi</taxon>
        <taxon>Dikarya</taxon>
        <taxon>Ascomycota</taxon>
        <taxon>Pezizomycotina</taxon>
        <taxon>Leotiomycetes</taxon>
        <taxon>Helotiales</taxon>
        <taxon>Hyaloscyphaceae</taxon>
        <taxon>Hyaloscypha</taxon>
        <taxon>Hyaloscypha variabilis</taxon>
    </lineage>
</organism>
<dbReference type="SMART" id="SM00353">
    <property type="entry name" value="HLH"/>
    <property type="match status" value="1"/>
</dbReference>
<dbReference type="Pfam" id="PF00010">
    <property type="entry name" value="HLH"/>
    <property type="match status" value="1"/>
</dbReference>
<dbReference type="SUPFAM" id="SSF47459">
    <property type="entry name" value="HLH, helix-loop-helix DNA-binding domain"/>
    <property type="match status" value="1"/>
</dbReference>
<keyword evidence="5" id="KW-1185">Reference proteome</keyword>
<feature type="coiled-coil region" evidence="1">
    <location>
        <begin position="212"/>
        <end position="239"/>
    </location>
</feature>
<dbReference type="GO" id="GO:0046983">
    <property type="term" value="F:protein dimerization activity"/>
    <property type="evidence" value="ECO:0007669"/>
    <property type="project" value="InterPro"/>
</dbReference>
<dbReference type="InterPro" id="IPR052099">
    <property type="entry name" value="Regulatory_TF_Diverse"/>
</dbReference>
<dbReference type="PROSITE" id="PS50888">
    <property type="entry name" value="BHLH"/>
    <property type="match status" value="1"/>
</dbReference>
<accession>A0A2J6RAN6</accession>